<dbReference type="InterPro" id="IPR013654">
    <property type="entry name" value="PAS_2"/>
</dbReference>
<dbReference type="InterPro" id="IPR035965">
    <property type="entry name" value="PAS-like_dom_sf"/>
</dbReference>
<dbReference type="Pfam" id="PF08448">
    <property type="entry name" value="PAS_4"/>
    <property type="match status" value="1"/>
</dbReference>
<dbReference type="InterPro" id="IPR003018">
    <property type="entry name" value="GAF"/>
</dbReference>
<dbReference type="PROSITE" id="PS50113">
    <property type="entry name" value="PAC"/>
    <property type="match status" value="1"/>
</dbReference>
<dbReference type="RefSeq" id="WP_132291159.1">
    <property type="nucleotide sequence ID" value="NZ_SKBM01000014.1"/>
</dbReference>
<dbReference type="Pfam" id="PF08446">
    <property type="entry name" value="PAS_2"/>
    <property type="match status" value="1"/>
</dbReference>
<dbReference type="SUPFAM" id="SSF55781">
    <property type="entry name" value="GAF domain-like"/>
    <property type="match status" value="2"/>
</dbReference>
<dbReference type="CDD" id="cd00130">
    <property type="entry name" value="PAS"/>
    <property type="match status" value="1"/>
</dbReference>
<comment type="caution">
    <text evidence="7">The sequence shown here is derived from an EMBL/GenBank/DDBJ whole genome shotgun (WGS) entry which is preliminary data.</text>
</comment>
<dbReference type="Proteomes" id="UP000295023">
    <property type="component" value="Unassembled WGS sequence"/>
</dbReference>
<evidence type="ECO:0000313" key="7">
    <source>
        <dbReference type="EMBL" id="TCZ59747.1"/>
    </source>
</evidence>
<dbReference type="InterPro" id="IPR000700">
    <property type="entry name" value="PAS-assoc_C"/>
</dbReference>
<dbReference type="InterPro" id="IPR001294">
    <property type="entry name" value="Phytochrome"/>
</dbReference>
<evidence type="ECO:0000256" key="1">
    <source>
        <dbReference type="ARBA" id="ARBA00022543"/>
    </source>
</evidence>
<dbReference type="InterPro" id="IPR029016">
    <property type="entry name" value="GAF-like_dom_sf"/>
</dbReference>
<evidence type="ECO:0000256" key="3">
    <source>
        <dbReference type="ARBA" id="ARBA00022991"/>
    </source>
</evidence>
<dbReference type="InterPro" id="IPR013515">
    <property type="entry name" value="Phytochrome_cen-reg"/>
</dbReference>
<keyword evidence="8" id="KW-1185">Reference proteome</keyword>
<evidence type="ECO:0000259" key="5">
    <source>
        <dbReference type="PROSITE" id="PS50046"/>
    </source>
</evidence>
<evidence type="ECO:0000256" key="2">
    <source>
        <dbReference type="ARBA" id="ARBA00022606"/>
    </source>
</evidence>
<keyword evidence="3" id="KW-0157">Chromophore</keyword>
<protein>
    <submittedName>
        <fullName evidence="7">GAF domain-containing protein</fullName>
    </submittedName>
</protein>
<keyword evidence="4" id="KW-0675">Receptor</keyword>
<dbReference type="Pfam" id="PF00360">
    <property type="entry name" value="PHY"/>
    <property type="match status" value="1"/>
</dbReference>
<keyword evidence="1" id="KW-0600">Photoreceptor protein</keyword>
<dbReference type="Gene3D" id="3.30.450.20">
    <property type="entry name" value="PAS domain"/>
    <property type="match status" value="2"/>
</dbReference>
<dbReference type="InterPro" id="IPR013656">
    <property type="entry name" value="PAS_4"/>
</dbReference>
<proteinExistence type="predicted"/>
<evidence type="ECO:0000256" key="4">
    <source>
        <dbReference type="ARBA" id="ARBA00023170"/>
    </source>
</evidence>
<dbReference type="EMBL" id="SKBM01000014">
    <property type="protein sequence ID" value="TCZ59747.1"/>
    <property type="molecule type" value="Genomic_DNA"/>
</dbReference>
<dbReference type="SUPFAM" id="SSF55785">
    <property type="entry name" value="PYP-like sensor domain (PAS domain)"/>
    <property type="match status" value="2"/>
</dbReference>
<dbReference type="InterPro" id="IPR000014">
    <property type="entry name" value="PAS"/>
</dbReference>
<keyword evidence="2" id="KW-0716">Sensory transduction</keyword>
<dbReference type="PRINTS" id="PR01033">
    <property type="entry name" value="PHYTOCHROME"/>
</dbReference>
<dbReference type="GO" id="GO:0006355">
    <property type="term" value="P:regulation of DNA-templated transcription"/>
    <property type="evidence" value="ECO:0007669"/>
    <property type="project" value="InterPro"/>
</dbReference>
<dbReference type="PROSITE" id="PS50046">
    <property type="entry name" value="PHYTOCHROME_2"/>
    <property type="match status" value="1"/>
</dbReference>
<name>A0A4R4DFQ7_9PROT</name>
<dbReference type="SMART" id="SM00065">
    <property type="entry name" value="GAF"/>
    <property type="match status" value="1"/>
</dbReference>
<sequence length="726" mass="78063">MSGGPPAAASPAFGQADLSNCEREQIHLAASIQPHGALLLLREPELTVVQASANAAALLGGPVLGQPLGTLGGDAAARLAPLLAQPLDAIPAAIRCTAGRTAEPFDALVHRPAGGGVVLELERPGAAPDLSGRVERALAAILAAYSPRMLCEETARIFRDLAGYDRVMVYRFDEDGHGEVVAEQRRPDLEPYLGNRYPASDIPQIARRLYVRNRIRVLVDIGYVPVPLEPRLSPLSGADLDMSLCALRSISPLHVQYLKNMGVAATLVASLMVGGRLWGLVSCHHYAPRVVPFPVRAACELLAEAVGMRLAALESFVQAQAELSVRRLEQRMIEAIGRDGDWRGALFDPPQTLLHPLSATGAALLIEGQVLGAGEVPGTAELRDIAAWLDAQPRGLVARSALGQEEPRFAPLTPGIAGLLAVPVSEQAGEWLVWFRPEQVQTVIWGGDPFKPVIVGDDPTQLSPRRSFAQWHQVVEGTAERWTPTDLATARLIGETVTDVVLQFRAVRMLIALDQMEQVRRQVGASDQPAVVADAAGRVLLANAAFARLLPEGAAPARLEELLPHLAGREEAALRLQEVLRNGRSWRGEVALRRPGGDLPLLLRADPVFSAPDRVLGFVFLFTDLSDRKAAEAARRRFQEGIIEGQRLRAGPLESKSDLIFRTLLQAVVENAQLAALEITEGVEVSRIPAMLEEVRASAARAAQVLEGLIRHAAEESAPAGRREPG</sequence>
<accession>A0A4R4DFQ7</accession>
<feature type="domain" description="Phytochrome chromophore attachment site" evidence="5">
    <location>
        <begin position="146"/>
        <end position="304"/>
    </location>
</feature>
<dbReference type="Gene3D" id="3.30.450.270">
    <property type="match status" value="1"/>
</dbReference>
<dbReference type="PANTHER" id="PTHR43065">
    <property type="entry name" value="SENSOR HISTIDINE KINASE"/>
    <property type="match status" value="1"/>
</dbReference>
<dbReference type="GO" id="GO:0009584">
    <property type="term" value="P:detection of visible light"/>
    <property type="evidence" value="ECO:0007669"/>
    <property type="project" value="InterPro"/>
</dbReference>
<organism evidence="7 8">
    <name type="scientific">Roseicella aquatilis</name>
    <dbReference type="NCBI Taxonomy" id="2527868"/>
    <lineage>
        <taxon>Bacteria</taxon>
        <taxon>Pseudomonadati</taxon>
        <taxon>Pseudomonadota</taxon>
        <taxon>Alphaproteobacteria</taxon>
        <taxon>Acetobacterales</taxon>
        <taxon>Roseomonadaceae</taxon>
        <taxon>Roseicella</taxon>
    </lineage>
</organism>
<dbReference type="AlphaFoldDB" id="A0A4R4DFQ7"/>
<reference evidence="7 8" key="1">
    <citation type="submission" date="2019-03" db="EMBL/GenBank/DDBJ databases">
        <title>Paracraurococcus aquatilis NE82 genome sequence.</title>
        <authorList>
            <person name="Zhao Y."/>
            <person name="Du Z."/>
        </authorList>
    </citation>
    <scope>NUCLEOTIDE SEQUENCE [LARGE SCALE GENOMIC DNA]</scope>
    <source>
        <strain evidence="7 8">NE82</strain>
    </source>
</reference>
<dbReference type="Gene3D" id="3.30.450.40">
    <property type="match status" value="1"/>
</dbReference>
<dbReference type="InterPro" id="IPR016132">
    <property type="entry name" value="Phyto_chromo_attachment"/>
</dbReference>
<feature type="domain" description="PAC" evidence="6">
    <location>
        <begin position="584"/>
        <end position="637"/>
    </location>
</feature>
<dbReference type="InterPro" id="IPR043150">
    <property type="entry name" value="Phytochrome_PHY_sf"/>
</dbReference>
<dbReference type="GO" id="GO:0009881">
    <property type="term" value="F:photoreceptor activity"/>
    <property type="evidence" value="ECO:0007669"/>
    <property type="project" value="UniProtKB-KW"/>
</dbReference>
<dbReference type="Pfam" id="PF01590">
    <property type="entry name" value="GAF"/>
    <property type="match status" value="1"/>
</dbReference>
<dbReference type="PANTHER" id="PTHR43065:SF42">
    <property type="entry name" value="TWO-COMPONENT SENSOR PPRA"/>
    <property type="match status" value="1"/>
</dbReference>
<evidence type="ECO:0000313" key="8">
    <source>
        <dbReference type="Proteomes" id="UP000295023"/>
    </source>
</evidence>
<gene>
    <name evidence="7" type="ORF">EXY23_15650</name>
</gene>
<evidence type="ECO:0000259" key="6">
    <source>
        <dbReference type="PROSITE" id="PS50113"/>
    </source>
</evidence>
<dbReference type="OrthoDB" id="5287260at2"/>